<evidence type="ECO:0000256" key="1">
    <source>
        <dbReference type="SAM" id="SignalP"/>
    </source>
</evidence>
<dbReference type="Proteomes" id="UP000005309">
    <property type="component" value="Unassembled WGS sequence"/>
</dbReference>
<name>C4V209_9FIRM</name>
<dbReference type="AlphaFoldDB" id="C4V209"/>
<dbReference type="EMBL" id="ACLA01000006">
    <property type="protein sequence ID" value="EEQ49140.1"/>
    <property type="molecule type" value="Genomic_DNA"/>
</dbReference>
<dbReference type="STRING" id="638302.HMPREF0908_0456"/>
<feature type="chain" id="PRO_5002942563" evidence="1">
    <location>
        <begin position="25"/>
        <end position="179"/>
    </location>
</feature>
<dbReference type="HOGENOM" id="CLU_1502460_0_0_9"/>
<reference evidence="2 3" key="1">
    <citation type="submission" date="2009-04" db="EMBL/GenBank/DDBJ databases">
        <authorList>
            <person name="Qin X."/>
            <person name="Bachman B."/>
            <person name="Battles P."/>
            <person name="Bell A."/>
            <person name="Bess C."/>
            <person name="Bickham C."/>
            <person name="Chaboub L."/>
            <person name="Chen D."/>
            <person name="Coyle M."/>
            <person name="Deiros D.R."/>
            <person name="Dinh H."/>
            <person name="Forbes L."/>
            <person name="Fowler G."/>
            <person name="Francisco L."/>
            <person name="Fu Q."/>
            <person name="Gubbala S."/>
            <person name="Hale W."/>
            <person name="Han Y."/>
            <person name="Hemphill L."/>
            <person name="Highlander S.K."/>
            <person name="Hirani K."/>
            <person name="Hogues M."/>
            <person name="Jackson L."/>
            <person name="Jakkamsetti A."/>
            <person name="Javaid M."/>
            <person name="Jiang H."/>
            <person name="Korchina V."/>
            <person name="Kovar C."/>
            <person name="Lara F."/>
            <person name="Lee S."/>
            <person name="Mata R."/>
            <person name="Mathew T."/>
            <person name="Moen C."/>
            <person name="Morales K."/>
            <person name="Munidasa M."/>
            <person name="Nazareth L."/>
            <person name="Ngo R."/>
            <person name="Nguyen L."/>
            <person name="Okwuonu G."/>
            <person name="Ongeri F."/>
            <person name="Patil S."/>
            <person name="Petrosino J."/>
            <person name="Pham C."/>
            <person name="Pham P."/>
            <person name="Pu L.-L."/>
            <person name="Puazo M."/>
            <person name="Raj R."/>
            <person name="Reid J."/>
            <person name="Rouhana J."/>
            <person name="Saada N."/>
            <person name="Shang Y."/>
            <person name="Simmons D."/>
            <person name="Thornton R."/>
            <person name="Warren J."/>
            <person name="Weissenberger G."/>
            <person name="Zhang J."/>
            <person name="Zhang L."/>
            <person name="Zhou C."/>
            <person name="Zhu D."/>
            <person name="Muzny D."/>
            <person name="Worley K."/>
            <person name="Gibbs R."/>
        </authorList>
    </citation>
    <scope>NUCLEOTIDE SEQUENCE [LARGE SCALE GENOMIC DNA]</scope>
    <source>
        <strain evidence="2 3">ATCC 43531</strain>
    </source>
</reference>
<proteinExistence type="predicted"/>
<sequence>MKRQWLFPLVCTLTLFLFAGTALAAPQKSVPIPLRDDISYDAFLTELNSWLSREEFHIELSAPEYTAEISEDGFTAYLASTPSTTQVAFYTRDGLLYRAVTLYRPDNKEMTADATKLITAICLTNGLTPDKMMKLFQRQKVDDKTQLGRVYCKKTRKDIYMMSHRMDEHVVAVGVYALD</sequence>
<gene>
    <name evidence="2" type="ORF">HMPREF0908_0456</name>
</gene>
<dbReference type="GeneID" id="32477870"/>
<comment type="caution">
    <text evidence="2">The sequence shown here is derived from an EMBL/GenBank/DDBJ whole genome shotgun (WGS) entry which is preliminary data.</text>
</comment>
<evidence type="ECO:0000313" key="2">
    <source>
        <dbReference type="EMBL" id="EEQ49140.1"/>
    </source>
</evidence>
<dbReference type="OrthoDB" id="9831335at2"/>
<organism evidence="2 3">
    <name type="scientific">Selenomonas flueggei ATCC 43531</name>
    <dbReference type="NCBI Taxonomy" id="638302"/>
    <lineage>
        <taxon>Bacteria</taxon>
        <taxon>Bacillati</taxon>
        <taxon>Bacillota</taxon>
        <taxon>Negativicutes</taxon>
        <taxon>Selenomonadales</taxon>
        <taxon>Selenomonadaceae</taxon>
        <taxon>Selenomonas</taxon>
    </lineage>
</organism>
<keyword evidence="1" id="KW-0732">Signal</keyword>
<evidence type="ECO:0000313" key="3">
    <source>
        <dbReference type="Proteomes" id="UP000005309"/>
    </source>
</evidence>
<feature type="signal peptide" evidence="1">
    <location>
        <begin position="1"/>
        <end position="24"/>
    </location>
</feature>
<protein>
    <submittedName>
        <fullName evidence="2">Uncharacterized protein</fullName>
    </submittedName>
</protein>
<dbReference type="RefSeq" id="WP_006690720.1">
    <property type="nucleotide sequence ID" value="NZ_GG694007.1"/>
</dbReference>
<accession>C4V209</accession>
<keyword evidence="3" id="KW-1185">Reference proteome</keyword>